<dbReference type="AlphaFoldDB" id="A8N540"/>
<feature type="active site" description="Nucleophile" evidence="6">
    <location>
        <position position="249"/>
    </location>
</feature>
<protein>
    <recommendedName>
        <fullName evidence="7">Beta-xylanase</fullName>
        <ecNumber evidence="7">3.2.1.8</ecNumber>
    </recommendedName>
</protein>
<dbReference type="InterPro" id="IPR031158">
    <property type="entry name" value="GH10_AS"/>
</dbReference>
<dbReference type="EC" id="3.2.1.8" evidence="7"/>
<dbReference type="InterPro" id="IPR001000">
    <property type="entry name" value="GH10_dom"/>
</dbReference>
<feature type="domain" description="GH10" evidence="9">
    <location>
        <begin position="18"/>
        <end position="328"/>
    </location>
</feature>
<gene>
    <name evidence="10" type="ORF">CC1G_04647</name>
</gene>
<keyword evidence="3 7" id="KW-0119">Carbohydrate metabolism</keyword>
<dbReference type="EMBL" id="AACS02000003">
    <property type="protein sequence ID" value="EAU91880.2"/>
    <property type="molecule type" value="Genomic_DNA"/>
</dbReference>
<evidence type="ECO:0000256" key="4">
    <source>
        <dbReference type="ARBA" id="ARBA00023295"/>
    </source>
</evidence>
<evidence type="ECO:0000256" key="7">
    <source>
        <dbReference type="RuleBase" id="RU361174"/>
    </source>
</evidence>
<dbReference type="RefSeq" id="XP_001829958.2">
    <property type="nucleotide sequence ID" value="XM_001829906.2"/>
</dbReference>
<comment type="caution">
    <text evidence="10">The sequence shown here is derived from an EMBL/GenBank/DDBJ whole genome shotgun (WGS) entry which is preliminary data.</text>
</comment>
<dbReference type="VEuPathDB" id="FungiDB:CC1G_04647"/>
<dbReference type="PANTHER" id="PTHR31490:SF76">
    <property type="entry name" value="ENDO-1,4-BETA-XYLANASE C"/>
    <property type="match status" value="1"/>
</dbReference>
<evidence type="ECO:0000256" key="1">
    <source>
        <dbReference type="ARBA" id="ARBA00007495"/>
    </source>
</evidence>
<evidence type="ECO:0000256" key="2">
    <source>
        <dbReference type="ARBA" id="ARBA00022801"/>
    </source>
</evidence>
<keyword evidence="11" id="KW-1185">Reference proteome</keyword>
<evidence type="ECO:0000313" key="11">
    <source>
        <dbReference type="Proteomes" id="UP000001861"/>
    </source>
</evidence>
<feature type="signal peptide" evidence="8">
    <location>
        <begin position="1"/>
        <end position="18"/>
    </location>
</feature>
<dbReference type="GeneID" id="6006397"/>
<accession>A8N540</accession>
<dbReference type="GO" id="GO:0031176">
    <property type="term" value="F:endo-1,4-beta-xylanase activity"/>
    <property type="evidence" value="ECO:0007669"/>
    <property type="project" value="UniProtKB-EC"/>
</dbReference>
<dbReference type="InterPro" id="IPR044846">
    <property type="entry name" value="GH10"/>
</dbReference>
<organism evidence="10 11">
    <name type="scientific">Coprinopsis cinerea (strain Okayama-7 / 130 / ATCC MYA-4618 / FGSC 9003)</name>
    <name type="common">Inky cap fungus</name>
    <name type="synonym">Hormographiella aspergillata</name>
    <dbReference type="NCBI Taxonomy" id="240176"/>
    <lineage>
        <taxon>Eukaryota</taxon>
        <taxon>Fungi</taxon>
        <taxon>Dikarya</taxon>
        <taxon>Basidiomycota</taxon>
        <taxon>Agaricomycotina</taxon>
        <taxon>Agaricomycetes</taxon>
        <taxon>Agaricomycetidae</taxon>
        <taxon>Agaricales</taxon>
        <taxon>Agaricineae</taxon>
        <taxon>Psathyrellaceae</taxon>
        <taxon>Coprinopsis</taxon>
    </lineage>
</organism>
<dbReference type="Gene3D" id="3.20.20.80">
    <property type="entry name" value="Glycosidases"/>
    <property type="match status" value="1"/>
</dbReference>
<comment type="similarity">
    <text evidence="1 7">Belongs to the glycosyl hydrolase 10 (cellulase F) family.</text>
</comment>
<dbReference type="eggNOG" id="ENOG502S0Y4">
    <property type="taxonomic scope" value="Eukaryota"/>
</dbReference>
<keyword evidence="4 7" id="KW-0326">Glycosidase</keyword>
<dbReference type="PRINTS" id="PR00134">
    <property type="entry name" value="GLHYDRLASE10"/>
</dbReference>
<dbReference type="HOGENOM" id="CLU_020161_5_0_1"/>
<dbReference type="SMART" id="SM00633">
    <property type="entry name" value="Glyco_10"/>
    <property type="match status" value="1"/>
</dbReference>
<reference evidence="10 11" key="1">
    <citation type="journal article" date="2010" name="Proc. Natl. Acad. Sci. U.S.A.">
        <title>Insights into evolution of multicellular fungi from the assembled chromosomes of the mushroom Coprinopsis cinerea (Coprinus cinereus).</title>
        <authorList>
            <person name="Stajich J.E."/>
            <person name="Wilke S.K."/>
            <person name="Ahren D."/>
            <person name="Au C.H."/>
            <person name="Birren B.W."/>
            <person name="Borodovsky M."/>
            <person name="Burns C."/>
            <person name="Canback B."/>
            <person name="Casselton L.A."/>
            <person name="Cheng C.K."/>
            <person name="Deng J."/>
            <person name="Dietrich F.S."/>
            <person name="Fargo D.C."/>
            <person name="Farman M.L."/>
            <person name="Gathman A.C."/>
            <person name="Goldberg J."/>
            <person name="Guigo R."/>
            <person name="Hoegger P.J."/>
            <person name="Hooker J.B."/>
            <person name="Huggins A."/>
            <person name="James T.Y."/>
            <person name="Kamada T."/>
            <person name="Kilaru S."/>
            <person name="Kodira C."/>
            <person name="Kues U."/>
            <person name="Kupfer D."/>
            <person name="Kwan H.S."/>
            <person name="Lomsadze A."/>
            <person name="Li W."/>
            <person name="Lilly W.W."/>
            <person name="Ma L.J."/>
            <person name="Mackey A.J."/>
            <person name="Manning G."/>
            <person name="Martin F."/>
            <person name="Muraguchi H."/>
            <person name="Natvig D.O."/>
            <person name="Palmerini H."/>
            <person name="Ramesh M.A."/>
            <person name="Rehmeyer C.J."/>
            <person name="Roe B.A."/>
            <person name="Shenoy N."/>
            <person name="Stanke M."/>
            <person name="Ter-Hovhannisyan V."/>
            <person name="Tunlid A."/>
            <person name="Velagapudi R."/>
            <person name="Vision T.J."/>
            <person name="Zeng Q."/>
            <person name="Zolan M.E."/>
            <person name="Pukkila P.J."/>
        </authorList>
    </citation>
    <scope>NUCLEOTIDE SEQUENCE [LARGE SCALE GENOMIC DNA]</scope>
    <source>
        <strain evidence="11">Okayama-7 / 130 / ATCC MYA-4618 / FGSC 9003</strain>
    </source>
</reference>
<comment type="catalytic activity">
    <reaction evidence="7">
        <text>Endohydrolysis of (1-&gt;4)-beta-D-xylosidic linkages in xylans.</text>
        <dbReference type="EC" id="3.2.1.8"/>
    </reaction>
</comment>
<evidence type="ECO:0000256" key="3">
    <source>
        <dbReference type="ARBA" id="ARBA00023277"/>
    </source>
</evidence>
<feature type="chain" id="PRO_5002726209" description="Beta-xylanase" evidence="8">
    <location>
        <begin position="19"/>
        <end position="341"/>
    </location>
</feature>
<evidence type="ECO:0000256" key="8">
    <source>
        <dbReference type="SAM" id="SignalP"/>
    </source>
</evidence>
<dbReference type="SUPFAM" id="SSF51445">
    <property type="entry name" value="(Trans)glycosidases"/>
    <property type="match status" value="1"/>
</dbReference>
<evidence type="ECO:0000256" key="6">
    <source>
        <dbReference type="PROSITE-ProRule" id="PRU10061"/>
    </source>
</evidence>
<keyword evidence="2 7" id="KW-0378">Hydrolase</keyword>
<dbReference type="InterPro" id="IPR017853">
    <property type="entry name" value="GH"/>
</dbReference>
<evidence type="ECO:0000256" key="5">
    <source>
        <dbReference type="ARBA" id="ARBA00023326"/>
    </source>
</evidence>
<dbReference type="GO" id="GO:0000272">
    <property type="term" value="P:polysaccharide catabolic process"/>
    <property type="evidence" value="ECO:0007669"/>
    <property type="project" value="UniProtKB-KW"/>
</dbReference>
<dbReference type="Proteomes" id="UP000001861">
    <property type="component" value="Unassembled WGS sequence"/>
</dbReference>
<evidence type="ECO:0000259" key="9">
    <source>
        <dbReference type="PROSITE" id="PS51760"/>
    </source>
</evidence>
<dbReference type="KEGG" id="cci:CC1G_04647"/>
<sequence>MKLSFFTTVLLAVTAANAALDAKIKAKGRRYYGNILDRNTINDGTVTNILNTEFGAITAENSMKWDATEPSRGNFQWGGADQVANWATQRNKLIRGHTLVWHSQLPGWVNGIGDRNTLTQVIQNHINQVAGRYRGRIYAWDVVNEVFEDNGQWRNSVFYRVLGEEFVDIAFRAARAADPNAKLYINDYNLDYAGPKIDATLALVGRLRQRGVPIDGIGTQAHLIVGRIGNFEAQLKRLGDTGLDVAITELDIRIPRPVDQGKLQQQQRDYEAVTRACLNVPQCVGITIWGVSDRHTWVDGTFPENSMITRLYIDNGSLRKTSGRVPFKDTALLNMVLDYEA</sequence>
<proteinExistence type="inferred from homology"/>
<dbReference type="OrthoDB" id="3055998at2759"/>
<dbReference type="PROSITE" id="PS00591">
    <property type="entry name" value="GH10_1"/>
    <property type="match status" value="1"/>
</dbReference>
<name>A8N540_COPC7</name>
<keyword evidence="8" id="KW-0732">Signal</keyword>
<keyword evidence="5 7" id="KW-0624">Polysaccharide degradation</keyword>
<evidence type="ECO:0000313" key="10">
    <source>
        <dbReference type="EMBL" id="EAU91880.2"/>
    </source>
</evidence>
<dbReference type="OMA" id="WGLNYPK"/>
<dbReference type="PROSITE" id="PS51760">
    <property type="entry name" value="GH10_2"/>
    <property type="match status" value="1"/>
</dbReference>
<dbReference type="InParanoid" id="A8N540"/>
<dbReference type="Pfam" id="PF00331">
    <property type="entry name" value="Glyco_hydro_10"/>
    <property type="match status" value="1"/>
</dbReference>
<dbReference type="PANTHER" id="PTHR31490">
    <property type="entry name" value="GLYCOSYL HYDROLASE"/>
    <property type="match status" value="1"/>
</dbReference>